<dbReference type="EMBL" id="GBRH01245266">
    <property type="protein sequence ID" value="JAD52629.1"/>
    <property type="molecule type" value="Transcribed_RNA"/>
</dbReference>
<reference evidence="1" key="2">
    <citation type="journal article" date="2015" name="Data Brief">
        <title>Shoot transcriptome of the giant reed, Arundo donax.</title>
        <authorList>
            <person name="Barrero R.A."/>
            <person name="Guerrero F.D."/>
            <person name="Moolhuijzen P."/>
            <person name="Goolsby J.A."/>
            <person name="Tidwell J."/>
            <person name="Bellgard S.E."/>
            <person name="Bellgard M.I."/>
        </authorList>
    </citation>
    <scope>NUCLEOTIDE SEQUENCE</scope>
    <source>
        <tissue evidence="1">Shoot tissue taken approximately 20 cm above the soil surface</tissue>
    </source>
</reference>
<accession>A0A0A9ALT2</accession>
<evidence type="ECO:0000313" key="1">
    <source>
        <dbReference type="EMBL" id="JAD52629.1"/>
    </source>
</evidence>
<dbReference type="AlphaFoldDB" id="A0A0A9ALT2"/>
<name>A0A0A9ALT2_ARUDO</name>
<protein>
    <submittedName>
        <fullName evidence="1">Uncharacterized protein</fullName>
    </submittedName>
</protein>
<reference evidence="1" key="1">
    <citation type="submission" date="2014-09" db="EMBL/GenBank/DDBJ databases">
        <authorList>
            <person name="Magalhaes I.L.F."/>
            <person name="Oliveira U."/>
            <person name="Santos F.R."/>
            <person name="Vidigal T.H.D.A."/>
            <person name="Brescovit A.D."/>
            <person name="Santos A.J."/>
        </authorList>
    </citation>
    <scope>NUCLEOTIDE SEQUENCE</scope>
    <source>
        <tissue evidence="1">Shoot tissue taken approximately 20 cm above the soil surface</tissue>
    </source>
</reference>
<proteinExistence type="predicted"/>
<sequence length="19" mass="2175">MDSNMSFIQLPMNQSSFTP</sequence>
<organism evidence="1">
    <name type="scientific">Arundo donax</name>
    <name type="common">Giant reed</name>
    <name type="synonym">Donax arundinaceus</name>
    <dbReference type="NCBI Taxonomy" id="35708"/>
    <lineage>
        <taxon>Eukaryota</taxon>
        <taxon>Viridiplantae</taxon>
        <taxon>Streptophyta</taxon>
        <taxon>Embryophyta</taxon>
        <taxon>Tracheophyta</taxon>
        <taxon>Spermatophyta</taxon>
        <taxon>Magnoliopsida</taxon>
        <taxon>Liliopsida</taxon>
        <taxon>Poales</taxon>
        <taxon>Poaceae</taxon>
        <taxon>PACMAD clade</taxon>
        <taxon>Arundinoideae</taxon>
        <taxon>Arundineae</taxon>
        <taxon>Arundo</taxon>
    </lineage>
</organism>